<evidence type="ECO:0000313" key="3">
    <source>
        <dbReference type="Proteomes" id="UP000224871"/>
    </source>
</evidence>
<keyword evidence="3" id="KW-1185">Reference proteome</keyword>
<dbReference type="SUPFAM" id="SSF54001">
    <property type="entry name" value="Cysteine proteinases"/>
    <property type="match status" value="1"/>
</dbReference>
<feature type="chain" id="PRO_5047000638" evidence="1">
    <location>
        <begin position="27"/>
        <end position="349"/>
    </location>
</feature>
<accession>A0A2G0MMW5</accession>
<gene>
    <name evidence="2" type="ORF">Xinn_04103</name>
</gene>
<reference evidence="2 3" key="1">
    <citation type="journal article" date="2017" name="Nat. Microbiol.">
        <title>Natural product diversity associated with the nematode symbionts Photorhabdus and Xenorhabdus.</title>
        <authorList>
            <person name="Tobias N.J."/>
            <person name="Wolff H."/>
            <person name="Djahanschiri B."/>
            <person name="Grundmann F."/>
            <person name="Kronenwerth M."/>
            <person name="Shi Y.M."/>
            <person name="Simonyi S."/>
            <person name="Grun P."/>
            <person name="Shapiro-Ilan D."/>
            <person name="Pidot S.J."/>
            <person name="Stinear T.P."/>
            <person name="Ebersberger I."/>
            <person name="Bode H.B."/>
        </authorList>
    </citation>
    <scope>NUCLEOTIDE SEQUENCE [LARGE SCALE GENOMIC DNA]</scope>
    <source>
        <strain evidence="2 3">DSM 16336</strain>
    </source>
</reference>
<evidence type="ECO:0000313" key="2">
    <source>
        <dbReference type="EMBL" id="PHM23776.1"/>
    </source>
</evidence>
<dbReference type="EMBL" id="NIBU01000151">
    <property type="protein sequence ID" value="PHM23776.1"/>
    <property type="molecule type" value="Genomic_DNA"/>
</dbReference>
<organism evidence="2 3">
    <name type="scientific">Xenorhabdus innexi</name>
    <dbReference type="NCBI Taxonomy" id="290109"/>
    <lineage>
        <taxon>Bacteria</taxon>
        <taxon>Pseudomonadati</taxon>
        <taxon>Pseudomonadota</taxon>
        <taxon>Gammaproteobacteria</taxon>
        <taxon>Enterobacterales</taxon>
        <taxon>Morganellaceae</taxon>
        <taxon>Xenorhabdus</taxon>
    </lineage>
</organism>
<sequence>MNKFLKFLSLISLTLSFFFVTFTSIASTKTQFQTVSNLANPLACKPPPADPEIRELARALNYNLELIYEYVYYGIDYSATFGLKKGPLGTILDRRGNNMDQNMLHVTLLRQSCIKADYRYGVTTIPAEMIANLLGVENNATLLATTLGNGGIPACVKVEGNNQCVVTGGTAKNVDILHIWTEVIHGGKTYQLDPSFKSYQHFSPVNAATSMGFDKTEFLTAATKGASAVSNVPSHINSIKNLNRNNIRAKLNAYSEKLANEIRKKHTFKSMKEIFGGREITNTNYLTLFSATGTLCTEIENCLSVPNVLKTAFEVKISDTSSSPASINITLYADQISGKRLTLNYTHRN</sequence>
<name>A0A2G0MMW5_9GAMM</name>
<feature type="signal peptide" evidence="1">
    <location>
        <begin position="1"/>
        <end position="26"/>
    </location>
</feature>
<proteinExistence type="predicted"/>
<keyword evidence="1" id="KW-0732">Signal</keyword>
<comment type="caution">
    <text evidence="2">The sequence shown here is derived from an EMBL/GenBank/DDBJ whole genome shotgun (WGS) entry which is preliminary data.</text>
</comment>
<dbReference type="InterPro" id="IPR038765">
    <property type="entry name" value="Papain-like_cys_pep_sf"/>
</dbReference>
<protein>
    <submittedName>
        <fullName evidence="2">Type IV secretion protein Rhs</fullName>
    </submittedName>
</protein>
<dbReference type="Proteomes" id="UP000224871">
    <property type="component" value="Unassembled WGS sequence"/>
</dbReference>
<evidence type="ECO:0000256" key="1">
    <source>
        <dbReference type="SAM" id="SignalP"/>
    </source>
</evidence>
<dbReference type="RefSeq" id="WP_153043427.1">
    <property type="nucleotide sequence ID" value="NZ_CAWNQC010000059.1"/>
</dbReference>